<evidence type="ECO:0000313" key="15">
    <source>
        <dbReference type="Proteomes" id="UP000410492"/>
    </source>
</evidence>
<evidence type="ECO:0000256" key="7">
    <source>
        <dbReference type="ARBA" id="ARBA00022801"/>
    </source>
</evidence>
<dbReference type="Gene3D" id="3.40.50.10130">
    <property type="match status" value="1"/>
</dbReference>
<sequence length="562" mass="64582">MEECIEVSSDSSDTIILSPDYAVAKDVSLRKDKDYYQLSSSDEETQNNKQNKKYNSESSDDKNIDCDEILQRLLKKYSQNSSQENAANAGYSKSISEPSRSTDGEYEMKNNKKAVSDKAGAENNGKGTSTIFELNCESVQVGVIPKQPVDEALENLYEKYYSKSFNNQNEATTSTNNQPQNSEHEEKSDEDLAPEDTQSSKGKKHNINKKRKQELEDQRAQKRLQKELKEQEKALKNVMKTIQRNNSKDGCINTIVVQMENSLLQEQFASSIVTVLQEHNIPFKGFNSFSNHITWLRKTQTLENMEQFASSIVTVLQEHNIPFKGFNSFSNHITWLRKTQTLENMVLKETECHESHHLVIMPLKMFTKHIKETNLLSYIQEIYVRTSFKHLTVVIFGSNGPKDYVQETAMLEVEMSHKCLWHFAKTEEDLANFILTVTKSVAQIPYKQEQQEKYQQQNLYFKDSNKDTVRVDKNGNGLGRLWQQMLTMFPLARLEHAEAITSVYPTPKALFQAYKNCDNKEAMLQELQIRRGQGPLTSVRKLGPELSKKCSKFFNSTENTLI</sequence>
<dbReference type="Gene3D" id="1.10.150.670">
    <property type="entry name" value="Crossover junction endonuclease EME1, DNA-binding domain"/>
    <property type="match status" value="1"/>
</dbReference>
<gene>
    <name evidence="14" type="ORF">CALMAC_LOCUS7234</name>
</gene>
<dbReference type="GO" id="GO:0000712">
    <property type="term" value="P:resolution of meiotic recombination intermediates"/>
    <property type="evidence" value="ECO:0007669"/>
    <property type="project" value="TreeGrafter"/>
</dbReference>
<evidence type="ECO:0000256" key="9">
    <source>
        <dbReference type="ARBA" id="ARBA00023172"/>
    </source>
</evidence>
<accession>A0A653CAL8</accession>
<dbReference type="PANTHER" id="PTHR21077:SF5">
    <property type="entry name" value="CROSSOVER JUNCTION ENDONUCLEASE MMS4"/>
    <property type="match status" value="1"/>
</dbReference>
<proteinExistence type="predicted"/>
<feature type="compositionally biased region" description="Polar residues" evidence="13">
    <location>
        <begin position="167"/>
        <end position="181"/>
    </location>
</feature>
<reference evidence="14 15" key="1">
    <citation type="submission" date="2019-01" db="EMBL/GenBank/DDBJ databases">
        <authorList>
            <person name="Sayadi A."/>
        </authorList>
    </citation>
    <scope>NUCLEOTIDE SEQUENCE [LARGE SCALE GENOMIC DNA]</scope>
</reference>
<evidence type="ECO:0000256" key="5">
    <source>
        <dbReference type="ARBA" id="ARBA00022759"/>
    </source>
</evidence>
<keyword evidence="4" id="KW-0479">Metal-binding</keyword>
<keyword evidence="11" id="KW-0539">Nucleus</keyword>
<dbReference type="GO" id="GO:0008821">
    <property type="term" value="F:crossover junction DNA endonuclease activity"/>
    <property type="evidence" value="ECO:0007669"/>
    <property type="project" value="TreeGrafter"/>
</dbReference>
<dbReference type="GO" id="GO:0031573">
    <property type="term" value="P:mitotic intra-S DNA damage checkpoint signaling"/>
    <property type="evidence" value="ECO:0007669"/>
    <property type="project" value="TreeGrafter"/>
</dbReference>
<evidence type="ECO:0000256" key="2">
    <source>
        <dbReference type="ARBA" id="ARBA00004123"/>
    </source>
</evidence>
<keyword evidence="15" id="KW-1185">Reference proteome</keyword>
<keyword evidence="3" id="KW-0540">Nuclease</keyword>
<keyword evidence="12" id="KW-0469">Meiosis</keyword>
<keyword evidence="6" id="KW-0227">DNA damage</keyword>
<dbReference type="InterPro" id="IPR033310">
    <property type="entry name" value="Mms4/EME1/EME2"/>
</dbReference>
<evidence type="ECO:0000256" key="10">
    <source>
        <dbReference type="ARBA" id="ARBA00023204"/>
    </source>
</evidence>
<feature type="region of interest" description="Disordered" evidence="13">
    <location>
        <begin position="77"/>
        <end position="124"/>
    </location>
</feature>
<dbReference type="Pfam" id="PF21292">
    <property type="entry name" value="EME1-MUS81_C"/>
    <property type="match status" value="1"/>
</dbReference>
<dbReference type="PANTHER" id="PTHR21077">
    <property type="entry name" value="EME1 PROTEIN"/>
    <property type="match status" value="1"/>
</dbReference>
<dbReference type="GO" id="GO:0006302">
    <property type="term" value="P:double-strand break repair"/>
    <property type="evidence" value="ECO:0007669"/>
    <property type="project" value="TreeGrafter"/>
</dbReference>
<dbReference type="GO" id="GO:0048476">
    <property type="term" value="C:Holliday junction resolvase complex"/>
    <property type="evidence" value="ECO:0007669"/>
    <property type="project" value="InterPro"/>
</dbReference>
<keyword evidence="7" id="KW-0378">Hydrolase</keyword>
<dbReference type="InterPro" id="IPR042530">
    <property type="entry name" value="EME1/EME2_C"/>
</dbReference>
<evidence type="ECO:0008006" key="16">
    <source>
        <dbReference type="Google" id="ProtNLM"/>
    </source>
</evidence>
<comment type="subcellular location">
    <subcellularLocation>
        <location evidence="2">Nucleus</location>
    </subcellularLocation>
</comment>
<keyword evidence="10" id="KW-0234">DNA repair</keyword>
<evidence type="ECO:0000313" key="14">
    <source>
        <dbReference type="EMBL" id="VEN44454.1"/>
    </source>
</evidence>
<keyword evidence="9" id="KW-0233">DNA recombination</keyword>
<keyword evidence="8" id="KW-0460">Magnesium</keyword>
<dbReference type="GO" id="GO:0005634">
    <property type="term" value="C:nucleus"/>
    <property type="evidence" value="ECO:0007669"/>
    <property type="project" value="UniProtKB-SubCell"/>
</dbReference>
<keyword evidence="5" id="KW-0255">Endonuclease</keyword>
<evidence type="ECO:0000256" key="12">
    <source>
        <dbReference type="ARBA" id="ARBA00023254"/>
    </source>
</evidence>
<evidence type="ECO:0000256" key="8">
    <source>
        <dbReference type="ARBA" id="ARBA00022842"/>
    </source>
</evidence>
<evidence type="ECO:0000256" key="13">
    <source>
        <dbReference type="SAM" id="MobiDB-lite"/>
    </source>
</evidence>
<dbReference type="GO" id="GO:0046872">
    <property type="term" value="F:metal ion binding"/>
    <property type="evidence" value="ECO:0007669"/>
    <property type="project" value="UniProtKB-KW"/>
</dbReference>
<evidence type="ECO:0000256" key="6">
    <source>
        <dbReference type="ARBA" id="ARBA00022763"/>
    </source>
</evidence>
<comment type="cofactor">
    <cofactor evidence="1">
        <name>Mg(2+)</name>
        <dbReference type="ChEBI" id="CHEBI:18420"/>
    </cofactor>
</comment>
<dbReference type="EMBL" id="CAACVG010007250">
    <property type="protein sequence ID" value="VEN44454.1"/>
    <property type="molecule type" value="Genomic_DNA"/>
</dbReference>
<feature type="region of interest" description="Disordered" evidence="13">
    <location>
        <begin position="167"/>
        <end position="220"/>
    </location>
</feature>
<feature type="compositionally biased region" description="Basic and acidic residues" evidence="13">
    <location>
        <begin position="100"/>
        <end position="120"/>
    </location>
</feature>
<dbReference type="Proteomes" id="UP000410492">
    <property type="component" value="Unassembled WGS sequence"/>
</dbReference>
<feature type="region of interest" description="Disordered" evidence="13">
    <location>
        <begin position="37"/>
        <end position="64"/>
    </location>
</feature>
<evidence type="ECO:0000256" key="4">
    <source>
        <dbReference type="ARBA" id="ARBA00022723"/>
    </source>
</evidence>
<organism evidence="14 15">
    <name type="scientific">Callosobruchus maculatus</name>
    <name type="common">Southern cowpea weevil</name>
    <name type="synonym">Pulse bruchid</name>
    <dbReference type="NCBI Taxonomy" id="64391"/>
    <lineage>
        <taxon>Eukaryota</taxon>
        <taxon>Metazoa</taxon>
        <taxon>Ecdysozoa</taxon>
        <taxon>Arthropoda</taxon>
        <taxon>Hexapoda</taxon>
        <taxon>Insecta</taxon>
        <taxon>Pterygota</taxon>
        <taxon>Neoptera</taxon>
        <taxon>Endopterygota</taxon>
        <taxon>Coleoptera</taxon>
        <taxon>Polyphaga</taxon>
        <taxon>Cucujiformia</taxon>
        <taxon>Chrysomeloidea</taxon>
        <taxon>Chrysomelidae</taxon>
        <taxon>Bruchinae</taxon>
        <taxon>Bruchini</taxon>
        <taxon>Callosobruchus</taxon>
    </lineage>
</organism>
<dbReference type="GO" id="GO:0031297">
    <property type="term" value="P:replication fork processing"/>
    <property type="evidence" value="ECO:0007669"/>
    <property type="project" value="TreeGrafter"/>
</dbReference>
<evidence type="ECO:0000256" key="11">
    <source>
        <dbReference type="ARBA" id="ARBA00023242"/>
    </source>
</evidence>
<name>A0A653CAL8_CALMS</name>
<evidence type="ECO:0000256" key="3">
    <source>
        <dbReference type="ARBA" id="ARBA00022722"/>
    </source>
</evidence>
<feature type="compositionally biased region" description="Basic residues" evidence="13">
    <location>
        <begin position="201"/>
        <end position="212"/>
    </location>
</feature>
<dbReference type="OrthoDB" id="343092at2759"/>
<protein>
    <recommendedName>
        <fullName evidence="16">ERCC4 domain-containing protein</fullName>
    </recommendedName>
</protein>
<feature type="compositionally biased region" description="Polar residues" evidence="13">
    <location>
        <begin position="77"/>
        <end position="99"/>
    </location>
</feature>
<dbReference type="AlphaFoldDB" id="A0A653CAL8"/>
<evidence type="ECO:0000256" key="1">
    <source>
        <dbReference type="ARBA" id="ARBA00001946"/>
    </source>
</evidence>